<sequence>MSRILITGGSGLIGQELCKLLHQQGFEPILLSRSPTKITQWTAFEWDLDRGWVDPQLFDQPIDYLIHLAGAGIADARWSDQRKQLIIDSRSQSLTILAKAFREARQELKAFISASAVGIYGDRGNEVLSEESAIHKERKDDFLVQSCIAWEDAAKAFEGLTARISHLRIGIVLSTRGGALAKMLPSYQFHLGAYFGDGEQYYPWVHISDLCRMFLFLIQRGKAGVYNGVGPAPVQNKTMAHILAKATGKKSLILPAPRFALRLAMGEMANVVLYSAKVLPKRLEEEGFKHRYRDLQAALEQLIESKS</sequence>
<feature type="domain" description="DUF1731" evidence="3">
    <location>
        <begin position="256"/>
        <end position="302"/>
    </location>
</feature>
<dbReference type="SUPFAM" id="SSF51735">
    <property type="entry name" value="NAD(P)-binding Rossmann-fold domains"/>
    <property type="match status" value="1"/>
</dbReference>
<dbReference type="Pfam" id="PF08338">
    <property type="entry name" value="DUF1731"/>
    <property type="match status" value="1"/>
</dbReference>
<dbReference type="InterPro" id="IPR036291">
    <property type="entry name" value="NAD(P)-bd_dom_sf"/>
</dbReference>
<dbReference type="HOGENOM" id="CLU_047373_0_3_10"/>
<dbReference type="NCBIfam" id="TIGR01777">
    <property type="entry name" value="yfcH"/>
    <property type="match status" value="1"/>
</dbReference>
<evidence type="ECO:0000256" key="1">
    <source>
        <dbReference type="ARBA" id="ARBA00009353"/>
    </source>
</evidence>
<dbReference type="Proteomes" id="UP000005113">
    <property type="component" value="Unassembled WGS sequence"/>
</dbReference>
<comment type="similarity">
    <text evidence="1">Belongs to the NAD(P)-dependent epimerase/dehydratase family. SDR39U1 subfamily.</text>
</comment>
<dbReference type="OrthoDB" id="9801773at2"/>
<gene>
    <name evidence="4" type="ORF">SapgrDRAFT_2331</name>
</gene>
<dbReference type="PANTHER" id="PTHR11092">
    <property type="entry name" value="SUGAR NUCLEOTIDE EPIMERASE RELATED"/>
    <property type="match status" value="1"/>
</dbReference>
<evidence type="ECO:0000259" key="2">
    <source>
        <dbReference type="Pfam" id="PF01370"/>
    </source>
</evidence>
<evidence type="ECO:0000259" key="3">
    <source>
        <dbReference type="Pfam" id="PF08338"/>
    </source>
</evidence>
<dbReference type="AlphaFoldDB" id="J0P2G8"/>
<proteinExistence type="inferred from homology"/>
<evidence type="ECO:0000313" key="5">
    <source>
        <dbReference type="Proteomes" id="UP000005113"/>
    </source>
</evidence>
<dbReference type="PANTHER" id="PTHR11092:SF0">
    <property type="entry name" value="EPIMERASE FAMILY PROTEIN SDR39U1"/>
    <property type="match status" value="1"/>
</dbReference>
<dbReference type="Gene3D" id="3.40.50.720">
    <property type="entry name" value="NAD(P)-binding Rossmann-like Domain"/>
    <property type="match status" value="1"/>
</dbReference>
<accession>J0P2G8</accession>
<dbReference type="InterPro" id="IPR001509">
    <property type="entry name" value="Epimerase_deHydtase"/>
</dbReference>
<evidence type="ECO:0000313" key="4">
    <source>
        <dbReference type="EMBL" id="EJF53999.1"/>
    </source>
</evidence>
<feature type="domain" description="NAD-dependent epimerase/dehydratase" evidence="2">
    <location>
        <begin position="4"/>
        <end position="227"/>
    </location>
</feature>
<reference evidence="5" key="1">
    <citation type="journal article" date="2012" name="Stand. Genomic Sci.">
        <title>Permanent draft genome sequence of the gliding predator Saprospira grandis strain Sa g1 (= HR1).</title>
        <authorList>
            <person name="Mavromatis K."/>
            <person name="Chertkov O."/>
            <person name="Lapidus A."/>
            <person name="Nolan M."/>
            <person name="Lucas S."/>
            <person name="Tice H."/>
            <person name="Del Rio T.G."/>
            <person name="Cheng J.F."/>
            <person name="Han C."/>
            <person name="Tapia R."/>
            <person name="Bruce D."/>
            <person name="Goodwin L.A."/>
            <person name="Pitluck S."/>
            <person name="Huntemann M."/>
            <person name="Liolios K."/>
            <person name="Pagani I."/>
            <person name="Ivanova N."/>
            <person name="Mikhailova N."/>
            <person name="Pati A."/>
            <person name="Chen A."/>
            <person name="Palaniappan K."/>
            <person name="Land M."/>
            <person name="Brambilla E.M."/>
            <person name="Rohde M."/>
            <person name="Spring S."/>
            <person name="Goker M."/>
            <person name="Detter J.C."/>
            <person name="Bristow J."/>
            <person name="Eisen J.A."/>
            <person name="Markowitz V."/>
            <person name="Hugenholtz P."/>
            <person name="Kyrpides N.C."/>
            <person name="Klenk H.P."/>
            <person name="Woyke T."/>
        </authorList>
    </citation>
    <scope>NUCLEOTIDE SEQUENCE [LARGE SCALE GENOMIC DNA]</scope>
    <source>
        <strain evidence="5">DSM 2844</strain>
    </source>
</reference>
<protein>
    <submittedName>
        <fullName evidence="4">TIGR01777 family protein</fullName>
    </submittedName>
</protein>
<organism evidence="4 5">
    <name type="scientific">Saprospira grandis DSM 2844</name>
    <dbReference type="NCBI Taxonomy" id="694433"/>
    <lineage>
        <taxon>Bacteria</taxon>
        <taxon>Pseudomonadati</taxon>
        <taxon>Bacteroidota</taxon>
        <taxon>Saprospiria</taxon>
        <taxon>Saprospirales</taxon>
        <taxon>Saprospiraceae</taxon>
        <taxon>Saprospira</taxon>
    </lineage>
</organism>
<dbReference type="InterPro" id="IPR010099">
    <property type="entry name" value="SDR39U1"/>
</dbReference>
<dbReference type="Pfam" id="PF01370">
    <property type="entry name" value="Epimerase"/>
    <property type="match status" value="1"/>
</dbReference>
<name>J0P2G8_9BACT</name>
<dbReference type="RefSeq" id="WP_002659681.1">
    <property type="nucleotide sequence ID" value="NZ_JH719942.1"/>
</dbReference>
<dbReference type="EMBL" id="JH719942">
    <property type="protein sequence ID" value="EJF53999.1"/>
    <property type="molecule type" value="Genomic_DNA"/>
</dbReference>
<dbReference type="InterPro" id="IPR013549">
    <property type="entry name" value="DUF1731"/>
</dbReference>